<dbReference type="PANTHER" id="PTHR10093">
    <property type="entry name" value="IRON-SULFUR CLUSTER ASSEMBLY ENZYME NIFU HOMOLOG"/>
    <property type="match status" value="1"/>
</dbReference>
<dbReference type="CDD" id="cd06664">
    <property type="entry name" value="IscU_like"/>
    <property type="match status" value="1"/>
</dbReference>
<dbReference type="EMBL" id="DSIY01000300">
    <property type="protein sequence ID" value="HEG92324.1"/>
    <property type="molecule type" value="Genomic_DNA"/>
</dbReference>
<dbReference type="Gene3D" id="3.90.1010.10">
    <property type="match status" value="1"/>
</dbReference>
<dbReference type="InterPro" id="IPR002871">
    <property type="entry name" value="NIF_FeS_clus_asmbl_NifU_N"/>
</dbReference>
<proteinExistence type="predicted"/>
<organism evidence="2">
    <name type="scientific">Thermorudis peleae</name>
    <dbReference type="NCBI Taxonomy" id="1382356"/>
    <lineage>
        <taxon>Bacteria</taxon>
        <taxon>Pseudomonadati</taxon>
        <taxon>Thermomicrobiota</taxon>
        <taxon>Thermomicrobia</taxon>
        <taxon>Thermomicrobia incertae sedis</taxon>
        <taxon>Thermorudis</taxon>
    </lineage>
</organism>
<dbReference type="GO" id="GO:0051536">
    <property type="term" value="F:iron-sulfur cluster binding"/>
    <property type="evidence" value="ECO:0007669"/>
    <property type="project" value="InterPro"/>
</dbReference>
<dbReference type="GO" id="GO:0016226">
    <property type="term" value="P:iron-sulfur cluster assembly"/>
    <property type="evidence" value="ECO:0007669"/>
    <property type="project" value="InterPro"/>
</dbReference>
<feature type="domain" description="NIF system FeS cluster assembly NifU N-terminal" evidence="1">
    <location>
        <begin position="5"/>
        <end position="119"/>
    </location>
</feature>
<name>A0A831TK46_9BACT</name>
<protein>
    <submittedName>
        <fullName evidence="2">SUF system NifU family Fe-S cluster assembly protein</fullName>
    </submittedName>
</protein>
<gene>
    <name evidence="2" type="ORF">ENP34_12960</name>
</gene>
<accession>A0A831TK46</accession>
<evidence type="ECO:0000259" key="1">
    <source>
        <dbReference type="Pfam" id="PF01592"/>
    </source>
</evidence>
<dbReference type="NCBIfam" id="TIGR01994">
    <property type="entry name" value="SUF_scaf_2"/>
    <property type="match status" value="1"/>
</dbReference>
<dbReference type="SUPFAM" id="SSF82649">
    <property type="entry name" value="SufE/NifU"/>
    <property type="match status" value="1"/>
</dbReference>
<sequence length="126" mass="13989">MSDLYREHILDHYRNPRNYGTLEPHDRSFEDSNPLCGDRVRIDLRLDNGTIADIAFSGRGCAISQASASILTEMVKGQSLDFVKALTADDLLDELGIPISPARRKCALLSLKVLKAAAYGLNEWPE</sequence>
<dbReference type="Pfam" id="PF01592">
    <property type="entry name" value="NifU_N"/>
    <property type="match status" value="1"/>
</dbReference>
<dbReference type="AlphaFoldDB" id="A0A831TK46"/>
<evidence type="ECO:0000313" key="2">
    <source>
        <dbReference type="EMBL" id="HEG92324.1"/>
    </source>
</evidence>
<comment type="caution">
    <text evidence="2">The sequence shown here is derived from an EMBL/GenBank/DDBJ whole genome shotgun (WGS) entry which is preliminary data.</text>
</comment>
<dbReference type="GO" id="GO:0005506">
    <property type="term" value="F:iron ion binding"/>
    <property type="evidence" value="ECO:0007669"/>
    <property type="project" value="InterPro"/>
</dbReference>
<reference evidence="2" key="1">
    <citation type="journal article" date="2020" name="mSystems">
        <title>Genome- and Community-Level Interaction Insights into Carbon Utilization and Element Cycling Functions of Hydrothermarchaeota in Hydrothermal Sediment.</title>
        <authorList>
            <person name="Zhou Z."/>
            <person name="Liu Y."/>
            <person name="Xu W."/>
            <person name="Pan J."/>
            <person name="Luo Z.H."/>
            <person name="Li M."/>
        </authorList>
    </citation>
    <scope>NUCLEOTIDE SEQUENCE [LARGE SCALE GENOMIC DNA]</scope>
    <source>
        <strain evidence="2">SpSt-210</strain>
    </source>
</reference>